<dbReference type="InterPro" id="IPR011008">
    <property type="entry name" value="Dimeric_a/b-barrel"/>
</dbReference>
<dbReference type="AlphaFoldDB" id="A0A0N7LNU9"/>
<evidence type="ECO:0000313" key="1">
    <source>
        <dbReference type="EMBL" id="CUH43428.1"/>
    </source>
</evidence>
<reference evidence="2" key="1">
    <citation type="submission" date="2015-09" db="EMBL/GenBank/DDBJ databases">
        <authorList>
            <person name="Rodrigo-Torres L."/>
            <person name="Arahal D.R."/>
        </authorList>
    </citation>
    <scope>NUCLEOTIDE SEQUENCE [LARGE SCALE GENOMIC DNA]</scope>
    <source>
        <strain evidence="2">CECT 4293</strain>
    </source>
</reference>
<name>A0A0N7LNU9_9RHOB</name>
<evidence type="ECO:0000313" key="2">
    <source>
        <dbReference type="Proteomes" id="UP000050786"/>
    </source>
</evidence>
<gene>
    <name evidence="1" type="ORF">RUM4293_02323</name>
</gene>
<protein>
    <recommendedName>
        <fullName evidence="3">Antibiotic biosynthesis monooxygenase</fullName>
    </recommendedName>
</protein>
<sequence>MFARITQFKMKPGMRDAAEAKMNELKDQIMGMEGMHSFTNVMNEDGTGFVVAVVQSEETSNANASKVAKLWGHFAEFLEGPPSPAGFDVVVHWDKG</sequence>
<evidence type="ECO:0008006" key="3">
    <source>
        <dbReference type="Google" id="ProtNLM"/>
    </source>
</evidence>
<dbReference type="RefSeq" id="WP_058273445.1">
    <property type="nucleotide sequence ID" value="NZ_CANLTD010000006.1"/>
</dbReference>
<organism evidence="1 2">
    <name type="scientific">Ruegeria atlantica</name>
    <dbReference type="NCBI Taxonomy" id="81569"/>
    <lineage>
        <taxon>Bacteria</taxon>
        <taxon>Pseudomonadati</taxon>
        <taxon>Pseudomonadota</taxon>
        <taxon>Alphaproteobacteria</taxon>
        <taxon>Rhodobacterales</taxon>
        <taxon>Roseobacteraceae</taxon>
        <taxon>Ruegeria</taxon>
    </lineage>
</organism>
<dbReference type="EMBL" id="CYPS01000036">
    <property type="protein sequence ID" value="CUH43428.1"/>
    <property type="molecule type" value="Genomic_DNA"/>
</dbReference>
<dbReference type="SUPFAM" id="SSF54909">
    <property type="entry name" value="Dimeric alpha+beta barrel"/>
    <property type="match status" value="1"/>
</dbReference>
<proteinExistence type="predicted"/>
<keyword evidence="2" id="KW-1185">Reference proteome</keyword>
<accession>A0A0N7LNU9</accession>
<dbReference type="Proteomes" id="UP000050786">
    <property type="component" value="Unassembled WGS sequence"/>
</dbReference>